<dbReference type="AlphaFoldDB" id="A0A7D9D6Q2"/>
<dbReference type="Proteomes" id="UP001152795">
    <property type="component" value="Unassembled WGS sequence"/>
</dbReference>
<feature type="domain" description="Mutator-like transposase" evidence="2">
    <location>
        <begin position="116"/>
        <end position="186"/>
    </location>
</feature>
<organism evidence="3 4">
    <name type="scientific">Paramuricea clavata</name>
    <name type="common">Red gorgonian</name>
    <name type="synonym">Violescent sea-whip</name>
    <dbReference type="NCBI Taxonomy" id="317549"/>
    <lineage>
        <taxon>Eukaryota</taxon>
        <taxon>Metazoa</taxon>
        <taxon>Cnidaria</taxon>
        <taxon>Anthozoa</taxon>
        <taxon>Octocorallia</taxon>
        <taxon>Malacalcyonacea</taxon>
        <taxon>Plexauridae</taxon>
        <taxon>Paramuricea</taxon>
    </lineage>
</organism>
<evidence type="ECO:0000256" key="1">
    <source>
        <dbReference type="SAM" id="MobiDB-lite"/>
    </source>
</evidence>
<dbReference type="Pfam" id="PF20700">
    <property type="entry name" value="Mutator"/>
    <property type="match status" value="1"/>
</dbReference>
<evidence type="ECO:0000259" key="2">
    <source>
        <dbReference type="Pfam" id="PF20700"/>
    </source>
</evidence>
<comment type="caution">
    <text evidence="3">The sequence shown here is derived from an EMBL/GenBank/DDBJ whole genome shotgun (WGS) entry which is preliminary data.</text>
</comment>
<feature type="region of interest" description="Disordered" evidence="1">
    <location>
        <begin position="1"/>
        <end position="47"/>
    </location>
</feature>
<proteinExistence type="predicted"/>
<evidence type="ECO:0000313" key="3">
    <source>
        <dbReference type="EMBL" id="CAB3977794.1"/>
    </source>
</evidence>
<sequence length="191" mass="21095">MGKFATQKRKKRQFCANQHTKRSRVEYEEEGEPVMQENNEESEVSLSADEGNVGAIPAGISVSYRKLQPRVRQNSSEKRTPKPSTKSSQGTYGFRLCDMELIGNVFSIFVSFPELYGMRMIGNGHAGASKVCSVMNMTPPPRPKSFKKSSRVIAKHAKTVAKKSMKAAAKEVCVLQQNEDVDGTNSVDCGI</sequence>
<feature type="region of interest" description="Disordered" evidence="1">
    <location>
        <begin position="64"/>
        <end position="89"/>
    </location>
</feature>
<dbReference type="InterPro" id="IPR049012">
    <property type="entry name" value="Mutator_transp_dom"/>
</dbReference>
<feature type="compositionally biased region" description="Acidic residues" evidence="1">
    <location>
        <begin position="27"/>
        <end position="43"/>
    </location>
</feature>
<accession>A0A7D9D6Q2</accession>
<protein>
    <recommendedName>
        <fullName evidence="2">Mutator-like transposase domain-containing protein</fullName>
    </recommendedName>
</protein>
<gene>
    <name evidence="3" type="ORF">PACLA_8A026620</name>
</gene>
<dbReference type="EMBL" id="CACRXK020000071">
    <property type="protein sequence ID" value="CAB3977794.1"/>
    <property type="molecule type" value="Genomic_DNA"/>
</dbReference>
<keyword evidence="4" id="KW-1185">Reference proteome</keyword>
<feature type="compositionally biased region" description="Basic residues" evidence="1">
    <location>
        <begin position="1"/>
        <end position="13"/>
    </location>
</feature>
<reference evidence="3" key="1">
    <citation type="submission" date="2020-04" db="EMBL/GenBank/DDBJ databases">
        <authorList>
            <person name="Alioto T."/>
            <person name="Alioto T."/>
            <person name="Gomez Garrido J."/>
        </authorList>
    </citation>
    <scope>NUCLEOTIDE SEQUENCE</scope>
    <source>
        <strain evidence="3">A484AB</strain>
    </source>
</reference>
<name>A0A7D9D6Q2_PARCT</name>
<evidence type="ECO:0000313" key="4">
    <source>
        <dbReference type="Proteomes" id="UP001152795"/>
    </source>
</evidence>